<dbReference type="InterPro" id="IPR051086">
    <property type="entry name" value="RNase_D-like"/>
</dbReference>
<dbReference type="Gene3D" id="3.30.420.10">
    <property type="entry name" value="Ribonuclease H-like superfamily/Ribonuclease H"/>
    <property type="match status" value="1"/>
</dbReference>
<dbReference type="SMART" id="SM00341">
    <property type="entry name" value="HRDC"/>
    <property type="match status" value="1"/>
</dbReference>
<comment type="subcellular location">
    <subcellularLocation>
        <location evidence="6">Cytoplasm</location>
    </subcellularLocation>
</comment>
<dbReference type="AlphaFoldDB" id="A0A5B7YC00"/>
<dbReference type="EMBL" id="CP039852">
    <property type="protein sequence ID" value="QCZ93121.1"/>
    <property type="molecule type" value="Genomic_DNA"/>
</dbReference>
<dbReference type="InterPro" id="IPR002562">
    <property type="entry name" value="3'-5'_exonuclease_dom"/>
</dbReference>
<keyword evidence="4 6" id="KW-0378">Hydrolase</keyword>
<dbReference type="InterPro" id="IPR036397">
    <property type="entry name" value="RNaseH_sf"/>
</dbReference>
<dbReference type="SMART" id="SM00474">
    <property type="entry name" value="35EXOc"/>
    <property type="match status" value="1"/>
</dbReference>
<dbReference type="InterPro" id="IPR006292">
    <property type="entry name" value="RNase_D"/>
</dbReference>
<proteinExistence type="inferred from homology"/>
<dbReference type="GO" id="GO:0000166">
    <property type="term" value="F:nucleotide binding"/>
    <property type="evidence" value="ECO:0007669"/>
    <property type="project" value="InterPro"/>
</dbReference>
<accession>A0A5B7YC00</accession>
<keyword evidence="9" id="KW-1185">Reference proteome</keyword>
<reference evidence="8 9" key="1">
    <citation type="submission" date="2019-04" db="EMBL/GenBank/DDBJ databases">
        <title>Salinimonas iocasae sp. nov., a halophilic bacterium isolated from the outer tube casing of tubeworms in Okinawa Trough.</title>
        <authorList>
            <person name="Zhang H."/>
            <person name="Wang H."/>
            <person name="Li C."/>
        </authorList>
    </citation>
    <scope>NUCLEOTIDE SEQUENCE [LARGE SCALE GENOMIC DNA]</scope>
    <source>
        <strain evidence="8 9">KX18D6</strain>
    </source>
</reference>
<evidence type="ECO:0000256" key="6">
    <source>
        <dbReference type="HAMAP-Rule" id="MF_01899"/>
    </source>
</evidence>
<dbReference type="Gene3D" id="1.10.150.80">
    <property type="entry name" value="HRDC domain"/>
    <property type="match status" value="2"/>
</dbReference>
<dbReference type="EC" id="3.1.13.5" evidence="6"/>
<dbReference type="GO" id="GO:0005737">
    <property type="term" value="C:cytoplasm"/>
    <property type="evidence" value="ECO:0007669"/>
    <property type="project" value="UniProtKB-SubCell"/>
</dbReference>
<dbReference type="GO" id="GO:0003676">
    <property type="term" value="F:nucleic acid binding"/>
    <property type="evidence" value="ECO:0007669"/>
    <property type="project" value="InterPro"/>
</dbReference>
<keyword evidence="1 6" id="KW-0963">Cytoplasm</keyword>
<dbReference type="InterPro" id="IPR044876">
    <property type="entry name" value="HRDC_dom_sf"/>
</dbReference>
<name>A0A5B7YC00_9ALTE</name>
<dbReference type="SUPFAM" id="SSF53098">
    <property type="entry name" value="Ribonuclease H-like"/>
    <property type="match status" value="1"/>
</dbReference>
<dbReference type="SUPFAM" id="SSF47819">
    <property type="entry name" value="HRDC-like"/>
    <property type="match status" value="2"/>
</dbReference>
<evidence type="ECO:0000313" key="9">
    <source>
        <dbReference type="Proteomes" id="UP000304912"/>
    </source>
</evidence>
<dbReference type="OrthoDB" id="9800549at2"/>
<feature type="domain" description="HRDC" evidence="7">
    <location>
        <begin position="210"/>
        <end position="290"/>
    </location>
</feature>
<comment type="cofactor">
    <cofactor evidence="6">
        <name>a divalent metal cation</name>
        <dbReference type="ChEBI" id="CHEBI:60240"/>
    </cofactor>
</comment>
<dbReference type="GO" id="GO:0008408">
    <property type="term" value="F:3'-5' exonuclease activity"/>
    <property type="evidence" value="ECO:0007669"/>
    <property type="project" value="InterPro"/>
</dbReference>
<comment type="function">
    <text evidence="6">Exonuclease involved in the 3' processing of various precursor tRNAs. Initiates hydrolysis at the 3'-terminus of an RNA molecule and releases 5'-mononucleotides.</text>
</comment>
<comment type="similarity">
    <text evidence="6">Belongs to the RNase D family.</text>
</comment>
<dbReference type="InterPro" id="IPR048579">
    <property type="entry name" value="RNAseD_HRDC_C"/>
</dbReference>
<dbReference type="Pfam" id="PF21293">
    <property type="entry name" value="RNAseD_HRDC_C"/>
    <property type="match status" value="1"/>
</dbReference>
<keyword evidence="2 6" id="KW-0819">tRNA processing</keyword>
<keyword evidence="5 6" id="KW-0269">Exonuclease</keyword>
<gene>
    <name evidence="6 8" type="primary">rnd</name>
    <name evidence="8" type="ORF">FBQ74_06290</name>
</gene>
<dbReference type="PANTHER" id="PTHR47649">
    <property type="entry name" value="RIBONUCLEASE D"/>
    <property type="match status" value="1"/>
</dbReference>
<dbReference type="Pfam" id="PF01612">
    <property type="entry name" value="DNA_pol_A_exo1"/>
    <property type="match status" value="1"/>
</dbReference>
<sequence>MEYQLITTSEQLKNVCKNAQLHDAVALDTEFVRTRTLTPQLGLLQLYDGEQLVLIDPLQIKNMTPFVELMLNENVVKVLHSCSEDLEAFLTAFDCVPSPIFDTQFAASVLNIGPTLGYARLVEMLSNVQLDKGESRTDWLARPLSEKQLHYAANDVLYLLPVYEMLNKQIVEKGVLSWVFDEMKTLAAKKAANLPPEFAYLPVKNNWRLSIEQLTVLQQLAAWRIGMARKKDLALNFVLKESLMFEIAHRLPDNRYELTNVSGMIAPTMRRYGDTLLEIVQRAREEYNDLPEDKHLPRAQRLVDFPAYKKILGQLKSAADEIAKHHEVPVEVVASKKQLNQVLKWYWFDLDEMQVQGLMPDLLTGWRAPLFNAAIESVIGPDKET</sequence>
<evidence type="ECO:0000313" key="8">
    <source>
        <dbReference type="EMBL" id="QCZ93121.1"/>
    </source>
</evidence>
<evidence type="ECO:0000256" key="2">
    <source>
        <dbReference type="ARBA" id="ARBA00022694"/>
    </source>
</evidence>
<dbReference type="KEGG" id="salk:FBQ74_06290"/>
<dbReference type="PROSITE" id="PS50967">
    <property type="entry name" value="HRDC"/>
    <property type="match status" value="1"/>
</dbReference>
<dbReference type="Pfam" id="PF00570">
    <property type="entry name" value="HRDC"/>
    <property type="match status" value="1"/>
</dbReference>
<dbReference type="PANTHER" id="PTHR47649:SF1">
    <property type="entry name" value="RIBONUCLEASE D"/>
    <property type="match status" value="1"/>
</dbReference>
<dbReference type="InterPro" id="IPR002121">
    <property type="entry name" value="HRDC_dom"/>
</dbReference>
<dbReference type="InterPro" id="IPR010997">
    <property type="entry name" value="HRDC-like_sf"/>
</dbReference>
<evidence type="ECO:0000256" key="3">
    <source>
        <dbReference type="ARBA" id="ARBA00022722"/>
    </source>
</evidence>
<dbReference type="GO" id="GO:0042780">
    <property type="term" value="P:tRNA 3'-end processing"/>
    <property type="evidence" value="ECO:0007669"/>
    <property type="project" value="UniProtKB-UniRule"/>
</dbReference>
<comment type="catalytic activity">
    <reaction evidence="6">
        <text>Exonucleolytic cleavage that removes extra residues from the 3'-terminus of tRNA to produce 5'-mononucleotides.</text>
        <dbReference type="EC" id="3.1.13.5"/>
    </reaction>
</comment>
<evidence type="ECO:0000256" key="4">
    <source>
        <dbReference type="ARBA" id="ARBA00022801"/>
    </source>
</evidence>
<dbReference type="RefSeq" id="WP_139755868.1">
    <property type="nucleotide sequence ID" value="NZ_CP039852.1"/>
</dbReference>
<dbReference type="Proteomes" id="UP000304912">
    <property type="component" value="Chromosome"/>
</dbReference>
<dbReference type="GO" id="GO:0033890">
    <property type="term" value="F:ribonuclease D activity"/>
    <property type="evidence" value="ECO:0007669"/>
    <property type="project" value="UniProtKB-UniRule"/>
</dbReference>
<dbReference type="HAMAP" id="MF_01899">
    <property type="entry name" value="RNase_D"/>
    <property type="match status" value="1"/>
</dbReference>
<dbReference type="NCBIfam" id="TIGR01388">
    <property type="entry name" value="rnd"/>
    <property type="match status" value="1"/>
</dbReference>
<protein>
    <recommendedName>
        <fullName evidence="6">Ribonuclease D</fullName>
        <shortName evidence="6">RNase D</shortName>
        <ecNumber evidence="6">3.1.13.5</ecNumber>
    </recommendedName>
</protein>
<evidence type="ECO:0000256" key="5">
    <source>
        <dbReference type="ARBA" id="ARBA00022839"/>
    </source>
</evidence>
<dbReference type="InterPro" id="IPR012337">
    <property type="entry name" value="RNaseH-like_sf"/>
</dbReference>
<dbReference type="CDD" id="cd06142">
    <property type="entry name" value="RNaseD_exo"/>
    <property type="match status" value="1"/>
</dbReference>
<organism evidence="8 9">
    <name type="scientific">Salinimonas iocasae</name>
    <dbReference type="NCBI Taxonomy" id="2572577"/>
    <lineage>
        <taxon>Bacteria</taxon>
        <taxon>Pseudomonadati</taxon>
        <taxon>Pseudomonadota</taxon>
        <taxon>Gammaproteobacteria</taxon>
        <taxon>Alteromonadales</taxon>
        <taxon>Alteromonadaceae</taxon>
        <taxon>Alteromonas/Salinimonas group</taxon>
        <taxon>Salinimonas</taxon>
    </lineage>
</organism>
<evidence type="ECO:0000259" key="7">
    <source>
        <dbReference type="PROSITE" id="PS50967"/>
    </source>
</evidence>
<keyword evidence="3 6" id="KW-0540">Nuclease</keyword>
<evidence type="ECO:0000256" key="1">
    <source>
        <dbReference type="ARBA" id="ARBA00022490"/>
    </source>
</evidence>